<dbReference type="PROSITE" id="PS50966">
    <property type="entry name" value="ZF_SWIM"/>
    <property type="match status" value="1"/>
</dbReference>
<dbReference type="EC" id="2.3.2.27" evidence="3"/>
<dbReference type="PROSITE" id="PS51698">
    <property type="entry name" value="U_BOX"/>
    <property type="match status" value="1"/>
</dbReference>
<evidence type="ECO:0000313" key="10">
    <source>
        <dbReference type="RefSeq" id="XP_014496934.1"/>
    </source>
</evidence>
<dbReference type="CDD" id="cd16664">
    <property type="entry name" value="RING-Ubox_PUB"/>
    <property type="match status" value="1"/>
</dbReference>
<feature type="region of interest" description="Disordered" evidence="6">
    <location>
        <begin position="145"/>
        <end position="168"/>
    </location>
</feature>
<evidence type="ECO:0000256" key="2">
    <source>
        <dbReference type="ARBA" id="ARBA00004906"/>
    </source>
</evidence>
<dbReference type="Pfam" id="PF23628">
    <property type="entry name" value="ARM_LIN_C"/>
    <property type="match status" value="1"/>
</dbReference>
<name>A0A1S3TT60_VIGRR</name>
<dbReference type="GO" id="GO:0016567">
    <property type="term" value="P:protein ubiquitination"/>
    <property type="evidence" value="ECO:0007669"/>
    <property type="project" value="UniProtKB-UniPathway"/>
</dbReference>
<comment type="pathway">
    <text evidence="2">Protein modification; protein ubiquitination.</text>
</comment>
<sequence length="1046" mass="117595">MASSLEELLAEDGFKGIRRVPRSRSSFHYGASSEPLYSMEGRLSVSSERIRPQRQKSDASRYQITSGQLKTDTHTAKNRRSRDNFILRGEVDERLAVEAQKNSSRDTDSEASRYEDTYSKEVSAKGGKEKNLYELVEDRNWVEKPVKDAKEQSRSSSMNIRRHSSETGKKINPQKSFEYISRNKSRNLAVQVASSLALDEVAVRAVVSILNGYINRFPKDEDFRSTLHHRCFSSLNFRELKEEKITQTKVIRSLEQAIEAIEQSVEEPVSAMHLKRTTMQLSIITGLGLNDLKYECTCGIPNYKLSACAHLYLSVVYMMQKKNKVSAKHLLQVFCDSPFQARTMLLPELWKRLFSPQLSHLKAWYKKEEGVLVDTPNKTRRLKLLQEVYNEHLDSGTHMFSVYYKDWLTEGVESPTVPSIGIPSVSVSRSQEGSSLSHSFESASSIDPFSPQPMVSKKLYDSMFGSFRRPGVYQVKGVKDDGNQDNSMKGSYGSTFVEHTLTYESETVKFTDQDIEGFSQGVAIDTIKPHKGNSMAAAEEANIVVALPYEKANELGLKKPNKTSYALQGSDFPSTPREFICSLTGNIFEEPVTLETGQTFEREAIKEWFEKGNRTCPVTGIALKCMAIPFTNLILKRLIDNWRSERFDCLLGLASKRVDNSEDLKLKEGDEGAVFKLESLFSSLKEEEKSTYVKHLMSLGFLPFLFRRFEQGNVEEKSQVVSLLLNCIQVDSGCIYKIARNVNRNCLLELLHSKEVTPTTNAILFLTELLSMKRRKDVTAFMSGLAGEKVFYIMHILLMYLENSSPIEKPLIAVLLLHFDLLVEPQKFSAYREVAVNAIAEALDSSLKDEMAREKCCRALLILCGHFSSTGKIPTKTSTLKQAGYNHDGIEVTISSVRQNIVYSCEDEDKRVEELLKKLLESLIGDGEGPFLKSLSICLDCKHLDLVRACLITVTWLSSSLSTLFGAGLPLPTFSSIISQLKGILENGELELKALASLSLLNFSKISECKTLLKTMAEDVAPLFHGLAEAPCTAKQQHATVSRENL</sequence>
<evidence type="ECO:0000256" key="5">
    <source>
        <dbReference type="PROSITE-ProRule" id="PRU00325"/>
    </source>
</evidence>
<dbReference type="SUPFAM" id="SSF48371">
    <property type="entry name" value="ARM repeat"/>
    <property type="match status" value="1"/>
</dbReference>
<evidence type="ECO:0000259" key="7">
    <source>
        <dbReference type="PROSITE" id="PS50966"/>
    </source>
</evidence>
<feature type="compositionally biased region" description="Basic and acidic residues" evidence="6">
    <location>
        <begin position="71"/>
        <end position="85"/>
    </location>
</feature>
<dbReference type="Proteomes" id="UP000087766">
    <property type="component" value="Chromosome 4"/>
</dbReference>
<dbReference type="InterPro" id="IPR055566">
    <property type="entry name" value="ARM_LIN"/>
</dbReference>
<feature type="compositionally biased region" description="Basic and acidic residues" evidence="6">
    <location>
        <begin position="103"/>
        <end position="123"/>
    </location>
</feature>
<dbReference type="Pfam" id="PF04564">
    <property type="entry name" value="U-box"/>
    <property type="match status" value="1"/>
</dbReference>
<evidence type="ECO:0000256" key="1">
    <source>
        <dbReference type="ARBA" id="ARBA00000900"/>
    </source>
</evidence>
<dbReference type="InterPro" id="IPR003613">
    <property type="entry name" value="Ubox_domain"/>
</dbReference>
<dbReference type="InterPro" id="IPR013083">
    <property type="entry name" value="Znf_RING/FYVE/PHD"/>
</dbReference>
<reference evidence="10" key="2">
    <citation type="submission" date="2025-08" db="UniProtKB">
        <authorList>
            <consortium name="RefSeq"/>
        </authorList>
    </citation>
    <scope>IDENTIFICATION</scope>
    <source>
        <tissue evidence="10">Leaf</tissue>
    </source>
</reference>
<dbReference type="SMART" id="SM00504">
    <property type="entry name" value="Ubox"/>
    <property type="match status" value="1"/>
</dbReference>
<evidence type="ECO:0000256" key="4">
    <source>
        <dbReference type="ARBA" id="ARBA00022679"/>
    </source>
</evidence>
<keyword evidence="9" id="KW-1185">Reference proteome</keyword>
<dbReference type="Pfam" id="PF23568">
    <property type="entry name" value="ARM_LIN"/>
    <property type="match status" value="1"/>
</dbReference>
<dbReference type="RefSeq" id="XP_014496934.1">
    <property type="nucleotide sequence ID" value="XM_014641448.2"/>
</dbReference>
<dbReference type="GO" id="GO:0061630">
    <property type="term" value="F:ubiquitin protein ligase activity"/>
    <property type="evidence" value="ECO:0007669"/>
    <property type="project" value="UniProtKB-EC"/>
</dbReference>
<dbReference type="InterPro" id="IPR056512">
    <property type="entry name" value="LIN_N"/>
</dbReference>
<dbReference type="InterPro" id="IPR045210">
    <property type="entry name" value="RING-Ubox_PUB"/>
</dbReference>
<gene>
    <name evidence="10" type="primary">LOC106758533</name>
</gene>
<organism evidence="9 10">
    <name type="scientific">Vigna radiata var. radiata</name>
    <name type="common">Mung bean</name>
    <name type="synonym">Phaseolus aureus</name>
    <dbReference type="NCBI Taxonomy" id="3916"/>
    <lineage>
        <taxon>Eukaryota</taxon>
        <taxon>Viridiplantae</taxon>
        <taxon>Streptophyta</taxon>
        <taxon>Embryophyta</taxon>
        <taxon>Tracheophyta</taxon>
        <taxon>Spermatophyta</taxon>
        <taxon>Magnoliopsida</taxon>
        <taxon>eudicotyledons</taxon>
        <taxon>Gunneridae</taxon>
        <taxon>Pentapetalae</taxon>
        <taxon>rosids</taxon>
        <taxon>fabids</taxon>
        <taxon>Fabales</taxon>
        <taxon>Fabaceae</taxon>
        <taxon>Papilionoideae</taxon>
        <taxon>50 kb inversion clade</taxon>
        <taxon>NPAAA clade</taxon>
        <taxon>indigoferoid/millettioid clade</taxon>
        <taxon>Phaseoleae</taxon>
        <taxon>Vigna</taxon>
    </lineage>
</organism>
<dbReference type="STRING" id="3916.A0A1S3TT60"/>
<dbReference type="InterPro" id="IPR007527">
    <property type="entry name" value="Znf_SWIM"/>
</dbReference>
<proteinExistence type="predicted"/>
<dbReference type="PANTHER" id="PTHR35549">
    <property type="entry name" value="OS04G0584500 PROTEIN"/>
    <property type="match status" value="1"/>
</dbReference>
<reference evidence="9" key="1">
    <citation type="journal article" date="2014" name="Nat. Commun.">
        <title>Genome sequence of mungbean and insights into evolution within Vigna species.</title>
        <authorList>
            <person name="Kang Y.J."/>
            <person name="Kim S.K."/>
            <person name="Kim M.Y."/>
            <person name="Lestari P."/>
            <person name="Kim K.H."/>
            <person name="Ha B.K."/>
            <person name="Jun T.H."/>
            <person name="Hwang W.J."/>
            <person name="Lee T."/>
            <person name="Lee J."/>
            <person name="Shim S."/>
            <person name="Yoon M.Y."/>
            <person name="Jang Y.E."/>
            <person name="Han K.S."/>
            <person name="Taeprayoon P."/>
            <person name="Yoon N."/>
            <person name="Somta P."/>
            <person name="Tanya P."/>
            <person name="Kim K.S."/>
            <person name="Gwag J.G."/>
            <person name="Moon J.K."/>
            <person name="Lee Y.H."/>
            <person name="Park B.S."/>
            <person name="Bombarely A."/>
            <person name="Doyle J.J."/>
            <person name="Jackson S.A."/>
            <person name="Schafleitner R."/>
            <person name="Srinives P."/>
            <person name="Varshney R.K."/>
            <person name="Lee S.H."/>
        </authorList>
    </citation>
    <scope>NUCLEOTIDE SEQUENCE [LARGE SCALE GENOMIC DNA]</scope>
    <source>
        <strain evidence="9">cv. VC1973A</strain>
    </source>
</reference>
<keyword evidence="5" id="KW-0479">Metal-binding</keyword>
<feature type="region of interest" description="Disordered" evidence="6">
    <location>
        <begin position="38"/>
        <end position="85"/>
    </location>
</feature>
<dbReference type="GeneID" id="106758533"/>
<dbReference type="PANTHER" id="PTHR35549:SF1">
    <property type="entry name" value="OS04G0584500 PROTEIN"/>
    <property type="match status" value="1"/>
</dbReference>
<keyword evidence="5" id="KW-0863">Zinc-finger</keyword>
<feature type="compositionally biased region" description="Basic and acidic residues" evidence="6">
    <location>
        <begin position="48"/>
        <end position="59"/>
    </location>
</feature>
<feature type="domain" description="SWIM-type" evidence="7">
    <location>
        <begin position="281"/>
        <end position="319"/>
    </location>
</feature>
<protein>
    <recommendedName>
        <fullName evidence="3">RING-type E3 ubiquitin transferase</fullName>
        <ecNumber evidence="3">2.3.2.27</ecNumber>
    </recommendedName>
</protein>
<dbReference type="InterPro" id="IPR016024">
    <property type="entry name" value="ARM-type_fold"/>
</dbReference>
<feature type="compositionally biased region" description="Polar residues" evidence="6">
    <location>
        <begin position="60"/>
        <end position="70"/>
    </location>
</feature>
<comment type="catalytic activity">
    <reaction evidence="1">
        <text>S-ubiquitinyl-[E2 ubiquitin-conjugating enzyme]-L-cysteine + [acceptor protein]-L-lysine = [E2 ubiquitin-conjugating enzyme]-L-cysteine + N(6)-ubiquitinyl-[acceptor protein]-L-lysine.</text>
        <dbReference type="EC" id="2.3.2.27"/>
    </reaction>
</comment>
<dbReference type="OrthoDB" id="10064100at2759"/>
<feature type="region of interest" description="Disordered" evidence="6">
    <location>
        <begin position="97"/>
        <end position="123"/>
    </location>
</feature>
<evidence type="ECO:0000313" key="9">
    <source>
        <dbReference type="Proteomes" id="UP000087766"/>
    </source>
</evidence>
<dbReference type="UniPathway" id="UPA00143"/>
<dbReference type="GO" id="GO:0008270">
    <property type="term" value="F:zinc ion binding"/>
    <property type="evidence" value="ECO:0007669"/>
    <property type="project" value="UniProtKB-KW"/>
</dbReference>
<dbReference type="SUPFAM" id="SSF57850">
    <property type="entry name" value="RING/U-box"/>
    <property type="match status" value="1"/>
</dbReference>
<evidence type="ECO:0000256" key="3">
    <source>
        <dbReference type="ARBA" id="ARBA00012483"/>
    </source>
</evidence>
<evidence type="ECO:0000259" key="8">
    <source>
        <dbReference type="PROSITE" id="PS51698"/>
    </source>
</evidence>
<dbReference type="Gene3D" id="3.30.40.10">
    <property type="entry name" value="Zinc/RING finger domain, C3HC4 (zinc finger)"/>
    <property type="match status" value="1"/>
</dbReference>
<evidence type="ECO:0000256" key="6">
    <source>
        <dbReference type="SAM" id="MobiDB-lite"/>
    </source>
</evidence>
<dbReference type="KEGG" id="vra:106758533"/>
<dbReference type="AlphaFoldDB" id="A0A1S3TT60"/>
<accession>A0A1S3TT60</accession>
<feature type="domain" description="U-box" evidence="8">
    <location>
        <begin position="574"/>
        <end position="649"/>
    </location>
</feature>
<keyword evidence="5" id="KW-0862">Zinc</keyword>
<keyword evidence="4" id="KW-0808">Transferase</keyword>